<proteinExistence type="predicted"/>
<dbReference type="RefSeq" id="WP_072896473.1">
    <property type="nucleotide sequence ID" value="NZ_FQWZ01000003.1"/>
</dbReference>
<dbReference type="EMBL" id="FQWZ01000003">
    <property type="protein sequence ID" value="SHG86222.1"/>
    <property type="molecule type" value="Genomic_DNA"/>
</dbReference>
<evidence type="ECO:0000256" key="1">
    <source>
        <dbReference type="SAM" id="Phobius"/>
    </source>
</evidence>
<feature type="transmembrane region" description="Helical" evidence="1">
    <location>
        <begin position="48"/>
        <end position="64"/>
    </location>
</feature>
<protein>
    <submittedName>
        <fullName evidence="2">Uncharacterized membrane protein</fullName>
    </submittedName>
</protein>
<feature type="transmembrane region" description="Helical" evidence="1">
    <location>
        <begin position="20"/>
        <end position="42"/>
    </location>
</feature>
<keyword evidence="1" id="KW-1133">Transmembrane helix</keyword>
<accession>A0A1M5N9V4</accession>
<evidence type="ECO:0000313" key="2">
    <source>
        <dbReference type="EMBL" id="SHG86222.1"/>
    </source>
</evidence>
<keyword evidence="3" id="KW-1185">Reference proteome</keyword>
<gene>
    <name evidence="2" type="ORF">SAMN04488068_1712</name>
</gene>
<dbReference type="Pfam" id="PF10003">
    <property type="entry name" value="DUF2244"/>
    <property type="match status" value="1"/>
</dbReference>
<name>A0A1M5N9V4_9GAMM</name>
<dbReference type="Proteomes" id="UP000199758">
    <property type="component" value="Unassembled WGS sequence"/>
</dbReference>
<dbReference type="AlphaFoldDB" id="A0A1M5N9V4"/>
<reference evidence="2 3" key="1">
    <citation type="submission" date="2016-11" db="EMBL/GenBank/DDBJ databases">
        <authorList>
            <person name="Jaros S."/>
            <person name="Januszkiewicz K."/>
            <person name="Wedrychowicz H."/>
        </authorList>
    </citation>
    <scope>NUCLEOTIDE SEQUENCE [LARGE SCALE GENOMIC DNA]</scope>
    <source>
        <strain evidence="2 3">CGMCC 1.7049</strain>
    </source>
</reference>
<dbReference type="STRING" id="490188.SAMN04488068_1712"/>
<keyword evidence="1" id="KW-0812">Transmembrane</keyword>
<sequence length="178" mass="19600">MQTTRIVIGPNASLDFRGAVWFLGSLSALALTVALVCVYIGFWPVLPFAGAELMAVTAAVWVSLKRNRYREVVSIDDDRVRIEFGLAGPEGRGGAKSSVEFPRLWARVVIEAGYRRNDPNRLMVCCSGQRVRIARCVTDEERVALAARLKQVLSVKPAWGRPLATDRDVEPVGKPFGD</sequence>
<keyword evidence="1" id="KW-0472">Membrane</keyword>
<organism evidence="2 3">
    <name type="scientific">Hydrocarboniphaga daqingensis</name>
    <dbReference type="NCBI Taxonomy" id="490188"/>
    <lineage>
        <taxon>Bacteria</taxon>
        <taxon>Pseudomonadati</taxon>
        <taxon>Pseudomonadota</taxon>
        <taxon>Gammaproteobacteria</taxon>
        <taxon>Nevskiales</taxon>
        <taxon>Nevskiaceae</taxon>
        <taxon>Hydrocarboniphaga</taxon>
    </lineage>
</organism>
<dbReference type="InterPro" id="IPR019253">
    <property type="entry name" value="DUF2244_TM"/>
</dbReference>
<evidence type="ECO:0000313" key="3">
    <source>
        <dbReference type="Proteomes" id="UP000199758"/>
    </source>
</evidence>